<evidence type="ECO:0000313" key="9">
    <source>
        <dbReference type="EMBL" id="CCG52688.1"/>
    </source>
</evidence>
<evidence type="ECO:0000256" key="3">
    <source>
        <dbReference type="ARBA" id="ARBA00022679"/>
    </source>
</evidence>
<dbReference type="OrthoDB" id="9808602at2"/>
<gene>
    <name evidence="9" type="ordered locus">KQS_03510</name>
</gene>
<dbReference type="AlphaFoldDB" id="H8XT91"/>
<evidence type="ECO:0000256" key="1">
    <source>
        <dbReference type="ARBA" id="ARBA00004141"/>
    </source>
</evidence>
<dbReference type="NCBIfam" id="TIGR03025">
    <property type="entry name" value="EPS_sugtrans"/>
    <property type="match status" value="1"/>
</dbReference>
<dbReference type="InterPro" id="IPR003362">
    <property type="entry name" value="Bact_transf"/>
</dbReference>
<keyword evidence="10" id="KW-1185">Reference proteome</keyword>
<dbReference type="GO" id="GO:0016780">
    <property type="term" value="F:phosphotransferase activity, for other substituted phosphate groups"/>
    <property type="evidence" value="ECO:0007669"/>
    <property type="project" value="TreeGrafter"/>
</dbReference>
<comment type="similarity">
    <text evidence="2">Belongs to the bacterial sugar transferase family.</text>
</comment>
<evidence type="ECO:0000256" key="5">
    <source>
        <dbReference type="ARBA" id="ARBA00022989"/>
    </source>
</evidence>
<evidence type="ECO:0000256" key="6">
    <source>
        <dbReference type="ARBA" id="ARBA00023136"/>
    </source>
</evidence>
<dbReference type="HOGENOM" id="CLU_024920_0_0_10"/>
<keyword evidence="5 7" id="KW-1133">Transmembrane helix</keyword>
<keyword evidence="4 7" id="KW-0812">Transmembrane</keyword>
<evidence type="ECO:0000256" key="4">
    <source>
        <dbReference type="ARBA" id="ARBA00022692"/>
    </source>
</evidence>
<dbReference type="GO" id="GO:0016020">
    <property type="term" value="C:membrane"/>
    <property type="evidence" value="ECO:0007669"/>
    <property type="project" value="UniProtKB-SubCell"/>
</dbReference>
<keyword evidence="6 7" id="KW-0472">Membrane</keyword>
<feature type="transmembrane region" description="Helical" evidence="7">
    <location>
        <begin position="21"/>
        <end position="43"/>
    </location>
</feature>
<reference evidence="10" key="2">
    <citation type="submission" date="2012-03" db="EMBL/GenBank/DDBJ databases">
        <title>Complete genome sequence of Flavobacterium indicum GPTSA100-9T, isolated from warm spring water.</title>
        <authorList>
            <person name="Barbier P."/>
            <person name="Houel A."/>
            <person name="Loux V."/>
            <person name="Poulain J."/>
            <person name="Bernardet J.-F."/>
            <person name="Touchon M."/>
            <person name="Duchaud E."/>
        </authorList>
    </citation>
    <scope>NUCLEOTIDE SEQUENCE [LARGE SCALE GENOMIC DNA]</scope>
    <source>
        <strain evidence="10">DSM 17447 / CIP 109464 / GPTSA100-9</strain>
    </source>
</reference>
<feature type="transmembrane region" description="Helical" evidence="7">
    <location>
        <begin position="83"/>
        <end position="106"/>
    </location>
</feature>
<evidence type="ECO:0000256" key="7">
    <source>
        <dbReference type="SAM" id="Phobius"/>
    </source>
</evidence>
<proteinExistence type="inferred from homology"/>
<evidence type="ECO:0000259" key="8">
    <source>
        <dbReference type="Pfam" id="PF02397"/>
    </source>
</evidence>
<organism evidence="9 10">
    <name type="scientific">Flavobacterium indicum (strain DSM 17447 / CIP 109464 / GPTSA100-9)</name>
    <dbReference type="NCBI Taxonomy" id="1094466"/>
    <lineage>
        <taxon>Bacteria</taxon>
        <taxon>Pseudomonadati</taxon>
        <taxon>Bacteroidota</taxon>
        <taxon>Flavobacteriia</taxon>
        <taxon>Flavobacteriales</taxon>
        <taxon>Flavobacteriaceae</taxon>
        <taxon>Flavobacterium</taxon>
    </lineage>
</organism>
<dbReference type="eggNOG" id="COG2148">
    <property type="taxonomic scope" value="Bacteria"/>
</dbReference>
<evidence type="ECO:0000256" key="2">
    <source>
        <dbReference type="ARBA" id="ARBA00006464"/>
    </source>
</evidence>
<feature type="transmembrane region" description="Helical" evidence="7">
    <location>
        <begin position="274"/>
        <end position="301"/>
    </location>
</feature>
<feature type="transmembrane region" description="Helical" evidence="7">
    <location>
        <begin position="49"/>
        <end position="71"/>
    </location>
</feature>
<dbReference type="KEGG" id="fin:KQS_03510"/>
<dbReference type="STRING" id="1094466.KQS_03510"/>
<evidence type="ECO:0000313" key="10">
    <source>
        <dbReference type="Proteomes" id="UP000007599"/>
    </source>
</evidence>
<dbReference type="InterPro" id="IPR017475">
    <property type="entry name" value="EPS_sugar_tfrase"/>
</dbReference>
<comment type="subcellular location">
    <subcellularLocation>
        <location evidence="1">Membrane</location>
        <topology evidence="1">Multi-pass membrane protein</topology>
    </subcellularLocation>
</comment>
<feature type="transmembrane region" description="Helical" evidence="7">
    <location>
        <begin position="112"/>
        <end position="135"/>
    </location>
</feature>
<name>H8XT91_FLAIG</name>
<dbReference type="PANTHER" id="PTHR30576">
    <property type="entry name" value="COLANIC BIOSYNTHESIS UDP-GLUCOSE LIPID CARRIER TRANSFERASE"/>
    <property type="match status" value="1"/>
</dbReference>
<dbReference type="RefSeq" id="WP_014387830.1">
    <property type="nucleotide sequence ID" value="NC_017025.1"/>
</dbReference>
<sequence>MQTKRKIHFEISERKILLRTFDILFIVACIFIVSSLTDFKYFAHLEKNIYWIPVLAIYITIFGTIFEMYNLQVASYRLRVTKSLILTSIFVSTAFLLTPLLTPVFPNKRIEIIVFFGVVLMALLIWRFIYVYFLASKRFIKKLVLVCKSKEVDRLANDLMRADPHIQVLCFIPVDEKNLDTTINELSISQVDLFLKNVFVSEFVVADGSKSNSLEIYNKLLEIADAGIPIKQYEEVYEDITSRIPLHLKDKELNKYFPYTKNDKNRLYEFFVRVFDVFSSLIGLLFLLLLLPFIAILNYFWNKGPLFYKQERVGKNGRKFQIVKLRTMVVNAEKDGAVFAKTNDTRITPLGKWLRKTRLDEFPQFINVLKGEMSVIGPRPEREVFVKQIAEQIPLYHTRHAVKPGLTGWAQINYPYGESIEDSLMKLQYDLYYIKHRSLFLDVNITVKTMGTIIYLKGQ</sequence>
<dbReference type="PANTHER" id="PTHR30576:SF0">
    <property type="entry name" value="UNDECAPRENYL-PHOSPHATE N-ACETYLGALACTOSAMINYL 1-PHOSPHATE TRANSFERASE-RELATED"/>
    <property type="match status" value="1"/>
</dbReference>
<feature type="domain" description="Bacterial sugar transferase" evidence="8">
    <location>
        <begin position="273"/>
        <end position="454"/>
    </location>
</feature>
<accession>H8XT91</accession>
<dbReference type="EMBL" id="HE774682">
    <property type="protein sequence ID" value="CCG52688.1"/>
    <property type="molecule type" value="Genomic_DNA"/>
</dbReference>
<keyword evidence="3 9" id="KW-0808">Transferase</keyword>
<reference evidence="9 10" key="1">
    <citation type="journal article" date="2012" name="J. Bacteriol.">
        <title>Complete Genome Sequence of Flavobacterium indicum GPSTA100-9T, Isolated from Warm Spring Water.</title>
        <authorList>
            <person name="Barbier P."/>
            <person name="Houel A."/>
            <person name="Loux V."/>
            <person name="Poulain J."/>
            <person name="Bernardet J.F."/>
            <person name="Touchon M."/>
            <person name="Duchaud E."/>
        </authorList>
    </citation>
    <scope>NUCLEOTIDE SEQUENCE [LARGE SCALE GENOMIC DNA]</scope>
    <source>
        <strain evidence="10">DSM 17447 / CIP 109464 / GPTSA100-9</strain>
    </source>
</reference>
<dbReference type="Pfam" id="PF02397">
    <property type="entry name" value="Bac_transf"/>
    <property type="match status" value="1"/>
</dbReference>
<protein>
    <submittedName>
        <fullName evidence="9">Glycosyl transferase, group 2 family protein</fullName>
    </submittedName>
</protein>
<dbReference type="PATRIC" id="fig|1094466.5.peg.692"/>
<dbReference type="Proteomes" id="UP000007599">
    <property type="component" value="Chromosome I"/>
</dbReference>